<keyword evidence="4" id="KW-1185">Reference proteome</keyword>
<dbReference type="KEGG" id="cmp:Cha6605_1256"/>
<evidence type="ECO:0000313" key="4">
    <source>
        <dbReference type="Proteomes" id="UP000010366"/>
    </source>
</evidence>
<evidence type="ECO:0000313" key="3">
    <source>
        <dbReference type="EMBL" id="AFY92462.1"/>
    </source>
</evidence>
<organism evidence="3 4">
    <name type="scientific">Chamaesiphon minutus (strain ATCC 27169 / PCC 6605)</name>
    <dbReference type="NCBI Taxonomy" id="1173020"/>
    <lineage>
        <taxon>Bacteria</taxon>
        <taxon>Bacillati</taxon>
        <taxon>Cyanobacteriota</taxon>
        <taxon>Cyanophyceae</taxon>
        <taxon>Gomontiellales</taxon>
        <taxon>Chamaesiphonaceae</taxon>
        <taxon>Chamaesiphon</taxon>
    </lineage>
</organism>
<sequence length="129" mass="14854">MDTHHNQNQRIRGTNPQVEQAARDLRKNLTPAEEYLWQALKSKQLNGLRFRSQHPVGNFILDFYCPSCKLVVEVDGNIHDDRQDYDLARTQALETYGYFVLRFTNDEVLGNLAIVLKKIAEVAQARIAP</sequence>
<name>K9UBI5_CHAP6</name>
<dbReference type="EMBL" id="CP003600">
    <property type="protein sequence ID" value="AFY92462.1"/>
    <property type="molecule type" value="Genomic_DNA"/>
</dbReference>
<dbReference type="Gene3D" id="3.40.960.10">
    <property type="entry name" value="VSR Endonuclease"/>
    <property type="match status" value="1"/>
</dbReference>
<dbReference type="InterPro" id="IPR047216">
    <property type="entry name" value="Endonuclease_DUF559_bact"/>
</dbReference>
<dbReference type="Proteomes" id="UP000010366">
    <property type="component" value="Chromosome"/>
</dbReference>
<feature type="domain" description="DUF559" evidence="2">
    <location>
        <begin position="18"/>
        <end position="122"/>
    </location>
</feature>
<dbReference type="CDD" id="cd01038">
    <property type="entry name" value="Endonuclease_DUF559"/>
    <property type="match status" value="1"/>
</dbReference>
<dbReference type="InterPro" id="IPR011335">
    <property type="entry name" value="Restrct_endonuc-II-like"/>
</dbReference>
<evidence type="ECO:0000259" key="2">
    <source>
        <dbReference type="Pfam" id="PF04480"/>
    </source>
</evidence>
<proteinExistence type="predicted"/>
<accession>K9UBI5</accession>
<evidence type="ECO:0000256" key="1">
    <source>
        <dbReference type="SAM" id="MobiDB-lite"/>
    </source>
</evidence>
<dbReference type="HOGENOM" id="CLU_107928_1_2_3"/>
<dbReference type="PANTHER" id="PTHR38590:SF1">
    <property type="entry name" value="BLL0828 PROTEIN"/>
    <property type="match status" value="1"/>
</dbReference>
<dbReference type="InterPro" id="IPR007569">
    <property type="entry name" value="DUF559"/>
</dbReference>
<dbReference type="STRING" id="1173020.Cha6605_1256"/>
<dbReference type="PANTHER" id="PTHR38590">
    <property type="entry name" value="BLL0828 PROTEIN"/>
    <property type="match status" value="1"/>
</dbReference>
<feature type="region of interest" description="Disordered" evidence="1">
    <location>
        <begin position="1"/>
        <end position="21"/>
    </location>
</feature>
<dbReference type="Pfam" id="PF04480">
    <property type="entry name" value="DUF559"/>
    <property type="match status" value="1"/>
</dbReference>
<dbReference type="eggNOG" id="COG2852">
    <property type="taxonomic scope" value="Bacteria"/>
</dbReference>
<dbReference type="AlphaFoldDB" id="K9UBI5"/>
<reference evidence="3 4" key="1">
    <citation type="submission" date="2012-05" db="EMBL/GenBank/DDBJ databases">
        <title>Finished chromosome of genome of Chamaesiphon sp. PCC 6605.</title>
        <authorList>
            <consortium name="US DOE Joint Genome Institute"/>
            <person name="Gugger M."/>
            <person name="Coursin T."/>
            <person name="Rippka R."/>
            <person name="Tandeau De Marsac N."/>
            <person name="Huntemann M."/>
            <person name="Wei C.-L."/>
            <person name="Han J."/>
            <person name="Detter J.C."/>
            <person name="Han C."/>
            <person name="Tapia R."/>
            <person name="Chen A."/>
            <person name="Kyrpides N."/>
            <person name="Mavromatis K."/>
            <person name="Markowitz V."/>
            <person name="Szeto E."/>
            <person name="Ivanova N."/>
            <person name="Pagani I."/>
            <person name="Pati A."/>
            <person name="Goodwin L."/>
            <person name="Nordberg H.P."/>
            <person name="Cantor M.N."/>
            <person name="Hua S.X."/>
            <person name="Woyke T."/>
            <person name="Kerfeld C.A."/>
        </authorList>
    </citation>
    <scope>NUCLEOTIDE SEQUENCE [LARGE SCALE GENOMIC DNA]</scope>
    <source>
        <strain evidence="4">ATCC 27169 / PCC 6605</strain>
    </source>
</reference>
<gene>
    <name evidence="3" type="ORF">Cha6605_1256</name>
</gene>
<dbReference type="OrthoDB" id="9798754at2"/>
<dbReference type="SUPFAM" id="SSF52980">
    <property type="entry name" value="Restriction endonuclease-like"/>
    <property type="match status" value="1"/>
</dbReference>
<feature type="compositionally biased region" description="Polar residues" evidence="1">
    <location>
        <begin position="1"/>
        <end position="18"/>
    </location>
</feature>
<dbReference type="RefSeq" id="WP_015158646.1">
    <property type="nucleotide sequence ID" value="NC_019697.1"/>
</dbReference>
<protein>
    <recommendedName>
        <fullName evidence="2">DUF559 domain-containing protein</fullName>
    </recommendedName>
</protein>